<accession>C4J1B0</accession>
<name>C4J1B0_MAIZE</name>
<reference evidence="1" key="2">
    <citation type="submission" date="2012-06" db="EMBL/GenBank/DDBJ databases">
        <authorList>
            <person name="Yu Y."/>
            <person name="Currie J."/>
            <person name="Lomeli R."/>
            <person name="Angelova A."/>
            <person name="Collura K."/>
            <person name="Wissotski M."/>
            <person name="Campos D."/>
            <person name="Kudrna D."/>
            <person name="Golser W."/>
            <person name="Ashely E."/>
            <person name="Descour A."/>
            <person name="Fernandes J."/>
            <person name="Soderlund C."/>
            <person name="Walbot V."/>
        </authorList>
    </citation>
    <scope>NUCLEOTIDE SEQUENCE</scope>
    <source>
        <strain evidence="1">B73</strain>
    </source>
</reference>
<proteinExistence type="evidence at transcript level"/>
<evidence type="ECO:0000313" key="1">
    <source>
        <dbReference type="EMBL" id="ACR34960.1"/>
    </source>
</evidence>
<protein>
    <submittedName>
        <fullName evidence="1">Uncharacterized protein</fullName>
    </submittedName>
</protein>
<organism evidence="1">
    <name type="scientific">Zea mays</name>
    <name type="common">Maize</name>
    <dbReference type="NCBI Taxonomy" id="4577"/>
    <lineage>
        <taxon>Eukaryota</taxon>
        <taxon>Viridiplantae</taxon>
        <taxon>Streptophyta</taxon>
        <taxon>Embryophyta</taxon>
        <taxon>Tracheophyta</taxon>
        <taxon>Spermatophyta</taxon>
        <taxon>Magnoliopsida</taxon>
        <taxon>Liliopsida</taxon>
        <taxon>Poales</taxon>
        <taxon>Poaceae</taxon>
        <taxon>PACMAD clade</taxon>
        <taxon>Panicoideae</taxon>
        <taxon>Andropogonodae</taxon>
        <taxon>Andropogoneae</taxon>
        <taxon>Tripsacinae</taxon>
        <taxon>Zea</taxon>
    </lineage>
</organism>
<dbReference type="EMBL" id="BT084607">
    <property type="protein sequence ID" value="ACR34960.1"/>
    <property type="molecule type" value="mRNA"/>
</dbReference>
<dbReference type="AlphaFoldDB" id="C4J1B0"/>
<sequence length="273" mass="28260">MSSSSCVAYEPGFWSKSREARRDRQPGCAAPGIWVRLSATTLSVGVVVVFDDVLDECALVSDASVISSFSFTAVGSFPRPVAFLGVAATAVSADFLCGLAPWLLLLRRALSSSSAMGQRLYGDCSFFLDELRLSTGAGPAAGPQAPAFSFPVPAAILAGELDLGDAHRFPDAATGDGARPFSLAGTDTIFPGCCLARSPPPDPAEVAAPSARLPGDRLALRLPAPAPLLSRLPDRLRCGEPRCGDGLLLDTGAARPCLSQSHSSSAPPSWSKS</sequence>
<reference evidence="1" key="1">
    <citation type="journal article" date="2009" name="PLoS Genet.">
        <title>Sequencing, mapping, and analysis of 27,455 maize full-length cDNAs.</title>
        <authorList>
            <person name="Soderlund C."/>
            <person name="Descour A."/>
            <person name="Kudrna D."/>
            <person name="Bomhoff M."/>
            <person name="Boyd L."/>
            <person name="Currie J."/>
            <person name="Angelova A."/>
            <person name="Collura K."/>
            <person name="Wissotski M."/>
            <person name="Ashley E."/>
            <person name="Morrow D."/>
            <person name="Fernandes J."/>
            <person name="Walbot V."/>
            <person name="Yu Y."/>
        </authorList>
    </citation>
    <scope>NUCLEOTIDE SEQUENCE</scope>
    <source>
        <strain evidence="1">B73</strain>
    </source>
</reference>